<name>A0AAD7X7V1_9APHY</name>
<evidence type="ECO:0000256" key="2">
    <source>
        <dbReference type="ARBA" id="ARBA00023002"/>
    </source>
</evidence>
<reference evidence="8" key="1">
    <citation type="submission" date="2022-11" db="EMBL/GenBank/DDBJ databases">
        <title>Genome Sequence of Cubamyces cubensis.</title>
        <authorList>
            <person name="Buettner E."/>
        </authorList>
    </citation>
    <scope>NUCLEOTIDE SEQUENCE</scope>
    <source>
        <strain evidence="8">MPL-01</strain>
    </source>
</reference>
<keyword evidence="2" id="KW-0560">Oxidoreductase</keyword>
<comment type="catalytic activity">
    <reaction evidence="5">
        <text>D-xylose + NADP(+) = D-xylono-1,5-lactone + NADPH + H(+)</text>
        <dbReference type="Rhea" id="RHEA:22000"/>
        <dbReference type="ChEBI" id="CHEBI:15378"/>
        <dbReference type="ChEBI" id="CHEBI:15867"/>
        <dbReference type="ChEBI" id="CHEBI:53455"/>
        <dbReference type="ChEBI" id="CHEBI:57783"/>
        <dbReference type="ChEBI" id="CHEBI:58349"/>
        <dbReference type="EC" id="1.1.1.179"/>
    </reaction>
</comment>
<feature type="domain" description="Gfo/Idh/MocA-like oxidoreductase N-terminal" evidence="6">
    <location>
        <begin position="9"/>
        <end position="129"/>
    </location>
</feature>
<dbReference type="InterPro" id="IPR000683">
    <property type="entry name" value="Gfo/Idh/MocA-like_OxRdtase_N"/>
</dbReference>
<comment type="caution">
    <text evidence="8">The sequence shown here is derived from an EMBL/GenBank/DDBJ whole genome shotgun (WGS) entry which is preliminary data.</text>
</comment>
<dbReference type="GO" id="GO:0047837">
    <property type="term" value="F:D-xylose 1-dehydrogenase (NADP+) activity"/>
    <property type="evidence" value="ECO:0007669"/>
    <property type="project" value="UniProtKB-EC"/>
</dbReference>
<accession>A0AAD7X7V1</accession>
<dbReference type="InterPro" id="IPR036291">
    <property type="entry name" value="NAD(P)-bd_dom_sf"/>
</dbReference>
<dbReference type="Gene3D" id="3.40.50.720">
    <property type="entry name" value="NAD(P)-binding Rossmann-like Domain"/>
    <property type="match status" value="1"/>
</dbReference>
<sequence>MSSTVPGPLRFGLLGAARIGPDALLTPAKSHSEVVVDAVACRDPARGIKYAKTHGIRRHYTGPGCYQQLLDDSEIDVVYIALPNALHFEWTMRALEAGKHVLVEKPIADAAHEARQIFALAKKKGLVVLEAIHFTQYTASARFHPATQRVKAIIDSGELGNVKSIVAEFAVPSILSSLFFLKDDIRFRYDLGGGCTMDMGVYPLAAIRYLTGSESTAPKVRTATALGQPATTRIDRGMHAAFEFPSSVTGETYADFAMPGWGPFGLIPRMPKLSVKVALEGGDIEYYNYPLAGSYHWIKVKPRKVRARTEKAYKHPDGTGDASWTTYRYQLEAFVDKVRGRTPQYWTDPQTTVLQMELECLRVSGRATRLQSYEQVANAFDVDCHFEF</sequence>
<dbReference type="Proteomes" id="UP001215151">
    <property type="component" value="Unassembled WGS sequence"/>
</dbReference>
<dbReference type="GO" id="GO:0000166">
    <property type="term" value="F:nucleotide binding"/>
    <property type="evidence" value="ECO:0007669"/>
    <property type="project" value="InterPro"/>
</dbReference>
<dbReference type="Gene3D" id="3.30.360.10">
    <property type="entry name" value="Dihydrodipicolinate Reductase, domain 2"/>
    <property type="match status" value="1"/>
</dbReference>
<dbReference type="InterPro" id="IPR055170">
    <property type="entry name" value="GFO_IDH_MocA-like_dom"/>
</dbReference>
<proteinExistence type="inferred from homology"/>
<evidence type="ECO:0000259" key="6">
    <source>
        <dbReference type="Pfam" id="PF01408"/>
    </source>
</evidence>
<organism evidence="8 9">
    <name type="scientific">Trametes cubensis</name>
    <dbReference type="NCBI Taxonomy" id="1111947"/>
    <lineage>
        <taxon>Eukaryota</taxon>
        <taxon>Fungi</taxon>
        <taxon>Dikarya</taxon>
        <taxon>Basidiomycota</taxon>
        <taxon>Agaricomycotina</taxon>
        <taxon>Agaricomycetes</taxon>
        <taxon>Polyporales</taxon>
        <taxon>Polyporaceae</taxon>
        <taxon>Trametes</taxon>
    </lineage>
</organism>
<dbReference type="Pfam" id="PF22725">
    <property type="entry name" value="GFO_IDH_MocA_C3"/>
    <property type="match status" value="1"/>
</dbReference>
<dbReference type="SUPFAM" id="SSF51735">
    <property type="entry name" value="NAD(P)-binding Rossmann-fold domains"/>
    <property type="match status" value="1"/>
</dbReference>
<dbReference type="PANTHER" id="PTHR22604:SF105">
    <property type="entry name" value="TRANS-1,2-DIHYDROBENZENE-1,2-DIOL DEHYDROGENASE"/>
    <property type="match status" value="1"/>
</dbReference>
<comment type="similarity">
    <text evidence="1">Belongs to the Gfo/Idh/MocA family.</text>
</comment>
<dbReference type="Pfam" id="PF01408">
    <property type="entry name" value="GFO_IDH_MocA"/>
    <property type="match status" value="1"/>
</dbReference>
<evidence type="ECO:0000256" key="4">
    <source>
        <dbReference type="ARBA" id="ARBA00042988"/>
    </source>
</evidence>
<dbReference type="PANTHER" id="PTHR22604">
    <property type="entry name" value="OXIDOREDUCTASES"/>
    <property type="match status" value="1"/>
</dbReference>
<evidence type="ECO:0000256" key="3">
    <source>
        <dbReference type="ARBA" id="ARBA00038984"/>
    </source>
</evidence>
<dbReference type="AlphaFoldDB" id="A0AAD7X7V1"/>
<keyword evidence="9" id="KW-1185">Reference proteome</keyword>
<gene>
    <name evidence="8" type="ORF">ONZ51_g9918</name>
</gene>
<evidence type="ECO:0000256" key="1">
    <source>
        <dbReference type="ARBA" id="ARBA00010928"/>
    </source>
</evidence>
<evidence type="ECO:0000313" key="8">
    <source>
        <dbReference type="EMBL" id="KAJ8463960.1"/>
    </source>
</evidence>
<evidence type="ECO:0000313" key="9">
    <source>
        <dbReference type="Proteomes" id="UP001215151"/>
    </source>
</evidence>
<evidence type="ECO:0000259" key="7">
    <source>
        <dbReference type="Pfam" id="PF22725"/>
    </source>
</evidence>
<feature type="domain" description="GFO/IDH/MocA-like oxidoreductase" evidence="7">
    <location>
        <begin position="148"/>
        <end position="260"/>
    </location>
</feature>
<dbReference type="InterPro" id="IPR050984">
    <property type="entry name" value="Gfo/Idh/MocA_domain"/>
</dbReference>
<dbReference type="SUPFAM" id="SSF55347">
    <property type="entry name" value="Glyceraldehyde-3-phosphate dehydrogenase-like, C-terminal domain"/>
    <property type="match status" value="1"/>
</dbReference>
<dbReference type="EC" id="1.1.1.179" evidence="3"/>
<protein>
    <recommendedName>
        <fullName evidence="3">D-xylose 1-dehydrogenase (NADP(+), D-xylono-1,5-lactone-forming)</fullName>
        <ecNumber evidence="3">1.1.1.179</ecNumber>
    </recommendedName>
    <alternativeName>
        <fullName evidence="4">D-xylose-NADP dehydrogenase</fullName>
    </alternativeName>
</protein>
<evidence type="ECO:0000256" key="5">
    <source>
        <dbReference type="ARBA" id="ARBA00049233"/>
    </source>
</evidence>
<dbReference type="EMBL" id="JAPEVG010000362">
    <property type="protein sequence ID" value="KAJ8463960.1"/>
    <property type="molecule type" value="Genomic_DNA"/>
</dbReference>